<proteinExistence type="predicted"/>
<dbReference type="Proteomes" id="UP000612055">
    <property type="component" value="Unassembled WGS sequence"/>
</dbReference>
<evidence type="ECO:0000256" key="1">
    <source>
        <dbReference type="SAM" id="Coils"/>
    </source>
</evidence>
<protein>
    <submittedName>
        <fullName evidence="2">Uncharacterized protein</fullName>
    </submittedName>
</protein>
<gene>
    <name evidence="2" type="ORF">HYH03_000771</name>
</gene>
<evidence type="ECO:0000313" key="3">
    <source>
        <dbReference type="Proteomes" id="UP000612055"/>
    </source>
</evidence>
<keyword evidence="3" id="KW-1185">Reference proteome</keyword>
<dbReference type="PANTHER" id="PTHR37904">
    <property type="entry name" value="OS10G0566900 PROTEIN"/>
    <property type="match status" value="1"/>
</dbReference>
<comment type="caution">
    <text evidence="2">The sequence shown here is derived from an EMBL/GenBank/DDBJ whole genome shotgun (WGS) entry which is preliminary data.</text>
</comment>
<dbReference type="InterPro" id="IPR038985">
    <property type="entry name" value="OPRN-like"/>
</dbReference>
<dbReference type="PANTHER" id="PTHR37904:SF2">
    <property type="entry name" value="OS10G0566900 PROTEIN"/>
    <property type="match status" value="1"/>
</dbReference>
<accession>A0A835YFT8</accession>
<feature type="coiled-coil region" evidence="1">
    <location>
        <begin position="68"/>
        <end position="95"/>
    </location>
</feature>
<reference evidence="2" key="1">
    <citation type="journal article" date="2020" name="bioRxiv">
        <title>Comparative genomics of Chlamydomonas.</title>
        <authorList>
            <person name="Craig R.J."/>
            <person name="Hasan A.R."/>
            <person name="Ness R.W."/>
            <person name="Keightley P.D."/>
        </authorList>
    </citation>
    <scope>NUCLEOTIDE SEQUENCE</scope>
    <source>
        <strain evidence="2">CCAP 11/70</strain>
    </source>
</reference>
<dbReference type="Pfam" id="PF15011">
    <property type="entry name" value="CA109-like"/>
    <property type="match status" value="1"/>
</dbReference>
<keyword evidence="1" id="KW-0175">Coiled coil</keyword>
<evidence type="ECO:0000313" key="2">
    <source>
        <dbReference type="EMBL" id="KAG2500947.1"/>
    </source>
</evidence>
<dbReference type="EMBL" id="JAEHOE010000002">
    <property type="protein sequence ID" value="KAG2500947.1"/>
    <property type="molecule type" value="Genomic_DNA"/>
</dbReference>
<name>A0A835YFT8_9CHLO</name>
<organism evidence="2 3">
    <name type="scientific">Edaphochlamys debaryana</name>
    <dbReference type="NCBI Taxonomy" id="47281"/>
    <lineage>
        <taxon>Eukaryota</taxon>
        <taxon>Viridiplantae</taxon>
        <taxon>Chlorophyta</taxon>
        <taxon>core chlorophytes</taxon>
        <taxon>Chlorophyceae</taxon>
        <taxon>CS clade</taxon>
        <taxon>Chlamydomonadales</taxon>
        <taxon>Chlamydomonadales incertae sedis</taxon>
        <taxon>Edaphochlamys</taxon>
    </lineage>
</organism>
<dbReference type="OrthoDB" id="2018540at2759"/>
<sequence length="190" mass="20137">MNLSAFKTSLLRFDEALEKWLALQDASNRLLKNAGNILQRLPVLAERRHFSALPDPAALQALVQAKLLRALEAVLGRLQANLSELEGVVRAQERQAVACWRLLGELGPAAAANPVPAAGASVAALVEAVEDVWRCCRDDLAVRAAALGALGLTTPPPAFAELEAALRACTGLSPWSGPVLLLRNVAAALR</sequence>
<dbReference type="InterPro" id="IPR029159">
    <property type="entry name" value="CA109-like"/>
</dbReference>
<dbReference type="AlphaFoldDB" id="A0A835YFT8"/>